<accession>A0A645FY66</accession>
<name>A0A645FY66_9ZZZZ</name>
<gene>
    <name evidence="1" type="ORF">SDC9_166744</name>
</gene>
<evidence type="ECO:0000313" key="1">
    <source>
        <dbReference type="EMBL" id="MPN19375.1"/>
    </source>
</evidence>
<reference evidence="1" key="1">
    <citation type="submission" date="2019-08" db="EMBL/GenBank/DDBJ databases">
        <authorList>
            <person name="Kucharzyk K."/>
            <person name="Murdoch R.W."/>
            <person name="Higgins S."/>
            <person name="Loffler F."/>
        </authorList>
    </citation>
    <scope>NUCLEOTIDE SEQUENCE</scope>
</reference>
<dbReference type="InterPro" id="IPR002763">
    <property type="entry name" value="DUF72"/>
</dbReference>
<sequence length="229" mass="25876">MLYPPGTPAGRRLEAYAAVFDTVELNASFYHWPPDRTFAAWRDRLPAGFAMTVKAPRGLTHAKRLAQPEAWIDRIAGGLGELGDRAGQLLVQLAPDHARDDDRLDRFLGLLPDRWPTAVELRHPSWLVDDVFEILTRHRAAYVVMSGAELPVVPRVTCDRVYVRFHGPDPHRLYAGSYGEEELARWAERIRAWEADGHRVWAYFNNDGQGNAVRNARTLLAMLRSPTSG</sequence>
<dbReference type="SUPFAM" id="SSF117396">
    <property type="entry name" value="TM1631-like"/>
    <property type="match status" value="1"/>
</dbReference>
<proteinExistence type="predicted"/>
<dbReference type="PANTHER" id="PTHR30348:SF4">
    <property type="entry name" value="DUF72 DOMAIN-CONTAINING PROTEIN"/>
    <property type="match status" value="1"/>
</dbReference>
<dbReference type="Pfam" id="PF01904">
    <property type="entry name" value="DUF72"/>
    <property type="match status" value="1"/>
</dbReference>
<dbReference type="PANTHER" id="PTHR30348">
    <property type="entry name" value="UNCHARACTERIZED PROTEIN YECE"/>
    <property type="match status" value="1"/>
</dbReference>
<protein>
    <recommendedName>
        <fullName evidence="2">DUF72 domain-containing protein</fullName>
    </recommendedName>
</protein>
<evidence type="ECO:0008006" key="2">
    <source>
        <dbReference type="Google" id="ProtNLM"/>
    </source>
</evidence>
<dbReference type="AlphaFoldDB" id="A0A645FY66"/>
<comment type="caution">
    <text evidence="1">The sequence shown here is derived from an EMBL/GenBank/DDBJ whole genome shotgun (WGS) entry which is preliminary data.</text>
</comment>
<organism evidence="1">
    <name type="scientific">bioreactor metagenome</name>
    <dbReference type="NCBI Taxonomy" id="1076179"/>
    <lineage>
        <taxon>unclassified sequences</taxon>
        <taxon>metagenomes</taxon>
        <taxon>ecological metagenomes</taxon>
    </lineage>
</organism>
<dbReference type="EMBL" id="VSSQ01066922">
    <property type="protein sequence ID" value="MPN19375.1"/>
    <property type="molecule type" value="Genomic_DNA"/>
</dbReference>
<dbReference type="InterPro" id="IPR036520">
    <property type="entry name" value="UPF0759_sf"/>
</dbReference>
<dbReference type="Gene3D" id="3.20.20.410">
    <property type="entry name" value="Protein of unknown function UPF0759"/>
    <property type="match status" value="1"/>
</dbReference>